<dbReference type="RefSeq" id="WP_188708873.1">
    <property type="nucleotide sequence ID" value="NZ_BMIG01000009.1"/>
</dbReference>
<sequence length="301" mass="32063">MITDFKGKTAVLTGAGSGFGLECARIGARLGMNLVLADVQQDALDKVVAEISATGAQVLPFRLDVSKAAEVEALGQAVFMRFGAPHFVFNNAGVGAGGLIWENTLKDWEWVIGVNLMGVAHGVRVFTPMMLDAAKKDPAWQGHIVNTASMAGLLNAPNMGIYNVSKHAVVSMSESLYQDLALVTDQISASVLCPFFVPTGISQSHRNRPGELEAAKPTRSQLIGQAMSDKAVGSGKVTAADVAQKVFDAVAANQFYIYSHPKAIGSVQTRLEDIMQARNPTSPFAHKPELGEELKKALREA</sequence>
<dbReference type="Pfam" id="PF00106">
    <property type="entry name" value="adh_short"/>
    <property type="match status" value="1"/>
</dbReference>
<evidence type="ECO:0000313" key="5">
    <source>
        <dbReference type="EMBL" id="GGB03251.1"/>
    </source>
</evidence>
<feature type="compositionally biased region" description="Basic and acidic residues" evidence="4">
    <location>
        <begin position="286"/>
        <end position="301"/>
    </location>
</feature>
<gene>
    <name evidence="5" type="ORF">GCM10011496_25260</name>
</gene>
<dbReference type="AlphaFoldDB" id="A0A916WJB1"/>
<evidence type="ECO:0000256" key="2">
    <source>
        <dbReference type="ARBA" id="ARBA00023002"/>
    </source>
</evidence>
<keyword evidence="6" id="KW-1185">Reference proteome</keyword>
<dbReference type="PRINTS" id="PR00081">
    <property type="entry name" value="GDHRDH"/>
</dbReference>
<dbReference type="InterPro" id="IPR036291">
    <property type="entry name" value="NAD(P)-bd_dom_sf"/>
</dbReference>
<dbReference type="EMBL" id="BMIG01000009">
    <property type="protein sequence ID" value="GGB03251.1"/>
    <property type="molecule type" value="Genomic_DNA"/>
</dbReference>
<name>A0A916WJB1_9BURK</name>
<dbReference type="PANTHER" id="PTHR24322">
    <property type="entry name" value="PKSB"/>
    <property type="match status" value="1"/>
</dbReference>
<reference evidence="5" key="1">
    <citation type="journal article" date="2014" name="Int. J. Syst. Evol. Microbiol.">
        <title>Complete genome sequence of Corynebacterium casei LMG S-19264T (=DSM 44701T), isolated from a smear-ripened cheese.</title>
        <authorList>
            <consortium name="US DOE Joint Genome Institute (JGI-PGF)"/>
            <person name="Walter F."/>
            <person name="Albersmeier A."/>
            <person name="Kalinowski J."/>
            <person name="Ruckert C."/>
        </authorList>
    </citation>
    <scope>NUCLEOTIDE SEQUENCE</scope>
    <source>
        <strain evidence="5">CGMCC 1.15322</strain>
    </source>
</reference>
<dbReference type="GO" id="GO:0016616">
    <property type="term" value="F:oxidoreductase activity, acting on the CH-OH group of donors, NAD or NADP as acceptor"/>
    <property type="evidence" value="ECO:0007669"/>
    <property type="project" value="TreeGrafter"/>
</dbReference>
<dbReference type="CDD" id="cd05233">
    <property type="entry name" value="SDR_c"/>
    <property type="match status" value="1"/>
</dbReference>
<protein>
    <submittedName>
        <fullName evidence="5">Short-chain dehydrogenase</fullName>
    </submittedName>
</protein>
<dbReference type="SUPFAM" id="SSF51735">
    <property type="entry name" value="NAD(P)-binding Rossmann-fold domains"/>
    <property type="match status" value="1"/>
</dbReference>
<dbReference type="NCBIfam" id="NF004843">
    <property type="entry name" value="PRK06194.1"/>
    <property type="match status" value="1"/>
</dbReference>
<proteinExistence type="inferred from homology"/>
<comment type="similarity">
    <text evidence="1 3">Belongs to the short-chain dehydrogenases/reductases (SDR) family.</text>
</comment>
<dbReference type="PRINTS" id="PR00080">
    <property type="entry name" value="SDRFAMILY"/>
</dbReference>
<accession>A0A916WJB1</accession>
<organism evidence="5 6">
    <name type="scientific">Polaromonas eurypsychrophila</name>
    <dbReference type="NCBI Taxonomy" id="1614635"/>
    <lineage>
        <taxon>Bacteria</taxon>
        <taxon>Pseudomonadati</taxon>
        <taxon>Pseudomonadota</taxon>
        <taxon>Betaproteobacteria</taxon>
        <taxon>Burkholderiales</taxon>
        <taxon>Comamonadaceae</taxon>
        <taxon>Polaromonas</taxon>
    </lineage>
</organism>
<evidence type="ECO:0000256" key="4">
    <source>
        <dbReference type="SAM" id="MobiDB-lite"/>
    </source>
</evidence>
<reference evidence="5" key="2">
    <citation type="submission" date="2020-09" db="EMBL/GenBank/DDBJ databases">
        <authorList>
            <person name="Sun Q."/>
            <person name="Zhou Y."/>
        </authorList>
    </citation>
    <scope>NUCLEOTIDE SEQUENCE</scope>
    <source>
        <strain evidence="5">CGMCC 1.15322</strain>
    </source>
</reference>
<evidence type="ECO:0000256" key="1">
    <source>
        <dbReference type="ARBA" id="ARBA00006484"/>
    </source>
</evidence>
<dbReference type="PANTHER" id="PTHR24322:SF736">
    <property type="entry name" value="RETINOL DEHYDROGENASE 10"/>
    <property type="match status" value="1"/>
</dbReference>
<feature type="region of interest" description="Disordered" evidence="4">
    <location>
        <begin position="279"/>
        <end position="301"/>
    </location>
</feature>
<keyword evidence="2" id="KW-0560">Oxidoreductase</keyword>
<dbReference type="InterPro" id="IPR002347">
    <property type="entry name" value="SDR_fam"/>
</dbReference>
<evidence type="ECO:0000256" key="3">
    <source>
        <dbReference type="RuleBase" id="RU000363"/>
    </source>
</evidence>
<dbReference type="Gene3D" id="3.40.50.720">
    <property type="entry name" value="NAD(P)-binding Rossmann-like Domain"/>
    <property type="match status" value="1"/>
</dbReference>
<comment type="caution">
    <text evidence="5">The sequence shown here is derived from an EMBL/GenBank/DDBJ whole genome shotgun (WGS) entry which is preliminary data.</text>
</comment>
<dbReference type="Proteomes" id="UP000620596">
    <property type="component" value="Unassembled WGS sequence"/>
</dbReference>
<evidence type="ECO:0000313" key="6">
    <source>
        <dbReference type="Proteomes" id="UP000620596"/>
    </source>
</evidence>